<keyword evidence="2" id="KW-1185">Reference proteome</keyword>
<dbReference type="Proteomes" id="UP000077202">
    <property type="component" value="Unassembled WGS sequence"/>
</dbReference>
<evidence type="ECO:0000313" key="2">
    <source>
        <dbReference type="Proteomes" id="UP000077202"/>
    </source>
</evidence>
<gene>
    <name evidence="1" type="ORF">AXG93_3667s1040</name>
</gene>
<organism evidence="1 2">
    <name type="scientific">Marchantia polymorpha subsp. ruderalis</name>
    <dbReference type="NCBI Taxonomy" id="1480154"/>
    <lineage>
        <taxon>Eukaryota</taxon>
        <taxon>Viridiplantae</taxon>
        <taxon>Streptophyta</taxon>
        <taxon>Embryophyta</taxon>
        <taxon>Marchantiophyta</taxon>
        <taxon>Marchantiopsida</taxon>
        <taxon>Marchantiidae</taxon>
        <taxon>Marchantiales</taxon>
        <taxon>Marchantiaceae</taxon>
        <taxon>Marchantia</taxon>
    </lineage>
</organism>
<proteinExistence type="predicted"/>
<dbReference type="AlphaFoldDB" id="A0A176VZM6"/>
<name>A0A176VZM6_MARPO</name>
<accession>A0A176VZM6</accession>
<protein>
    <submittedName>
        <fullName evidence="1">Uncharacterized protein</fullName>
    </submittedName>
</protein>
<sequence>MKWRSCFHEGLVQYLAEDVRPSVLESLELPTKEFGLWIPIEVKDGDARERNSNGGTFNLHEFALPLQRRTIARGAQEKVLARSAGEDGDLTFDSESVKVTREKAEWVPNERVPQSAAKECSSSFDADPSTMYAALFKIPRRGKNGYKNDMVAQLAAKICSNSFDADPSTFPNNLHNDLAI</sequence>
<dbReference type="EMBL" id="LVLJ01002204">
    <property type="protein sequence ID" value="OAE26260.1"/>
    <property type="molecule type" value="Genomic_DNA"/>
</dbReference>
<reference evidence="1" key="1">
    <citation type="submission" date="2016-03" db="EMBL/GenBank/DDBJ databases">
        <title>Mechanisms controlling the formation of the plant cell surface in tip-growing cells are functionally conserved among land plants.</title>
        <authorList>
            <person name="Honkanen S."/>
            <person name="Jones V.A."/>
            <person name="Morieri G."/>
            <person name="Champion C."/>
            <person name="Hetherington A.J."/>
            <person name="Kelly S."/>
            <person name="Saint-Marcoux D."/>
            <person name="Proust H."/>
            <person name="Prescott H."/>
            <person name="Dolan L."/>
        </authorList>
    </citation>
    <scope>NUCLEOTIDE SEQUENCE [LARGE SCALE GENOMIC DNA]</scope>
    <source>
        <tissue evidence="1">Whole gametophyte</tissue>
    </source>
</reference>
<evidence type="ECO:0000313" key="1">
    <source>
        <dbReference type="EMBL" id="OAE26260.1"/>
    </source>
</evidence>
<comment type="caution">
    <text evidence="1">The sequence shown here is derived from an EMBL/GenBank/DDBJ whole genome shotgun (WGS) entry which is preliminary data.</text>
</comment>